<dbReference type="GO" id="GO:0003723">
    <property type="term" value="F:RNA binding"/>
    <property type="evidence" value="ECO:0007669"/>
    <property type="project" value="UniProtKB-UniRule"/>
</dbReference>
<feature type="domain" description="RRM" evidence="3">
    <location>
        <begin position="716"/>
        <end position="791"/>
    </location>
</feature>
<feature type="compositionally biased region" description="Basic and acidic residues" evidence="2">
    <location>
        <begin position="34"/>
        <end position="43"/>
    </location>
</feature>
<feature type="region of interest" description="Disordered" evidence="2">
    <location>
        <begin position="1"/>
        <end position="43"/>
    </location>
</feature>
<keyword evidence="1" id="KW-0694">RNA-binding</keyword>
<feature type="compositionally biased region" description="Low complexity" evidence="2">
    <location>
        <begin position="598"/>
        <end position="620"/>
    </location>
</feature>
<name>A0A0G4FQ23_9ALVE</name>
<evidence type="ECO:0000259" key="3">
    <source>
        <dbReference type="PROSITE" id="PS50102"/>
    </source>
</evidence>
<dbReference type="Gene3D" id="3.30.70.330">
    <property type="match status" value="4"/>
</dbReference>
<dbReference type="InterPro" id="IPR012677">
    <property type="entry name" value="Nucleotide-bd_a/b_plait_sf"/>
</dbReference>
<feature type="region of interest" description="Disordered" evidence="2">
    <location>
        <begin position="464"/>
        <end position="552"/>
    </location>
</feature>
<dbReference type="InterPro" id="IPR035979">
    <property type="entry name" value="RBD_domain_sf"/>
</dbReference>
<feature type="compositionally biased region" description="Low complexity" evidence="2">
    <location>
        <begin position="339"/>
        <end position="368"/>
    </location>
</feature>
<gene>
    <name evidence="4" type="ORF">Cvel_18119</name>
</gene>
<proteinExistence type="predicted"/>
<evidence type="ECO:0000256" key="1">
    <source>
        <dbReference type="PROSITE-ProRule" id="PRU00176"/>
    </source>
</evidence>
<dbReference type="SMART" id="SM00360">
    <property type="entry name" value="RRM"/>
    <property type="match status" value="3"/>
</dbReference>
<feature type="compositionally biased region" description="Low complexity" evidence="2">
    <location>
        <begin position="474"/>
        <end position="508"/>
    </location>
</feature>
<dbReference type="AlphaFoldDB" id="A0A0G4FQ23"/>
<feature type="compositionally biased region" description="Gly residues" evidence="2">
    <location>
        <begin position="621"/>
        <end position="663"/>
    </location>
</feature>
<feature type="domain" description="RRM" evidence="3">
    <location>
        <begin position="143"/>
        <end position="230"/>
    </location>
</feature>
<feature type="region of interest" description="Disordered" evidence="2">
    <location>
        <begin position="588"/>
        <end position="685"/>
    </location>
</feature>
<evidence type="ECO:0000313" key="4">
    <source>
        <dbReference type="EMBL" id="CEM16385.1"/>
    </source>
</evidence>
<sequence>MASSDPFNRGGGAYWGGASGASNGRRPAPVHAEQPQEKRRRYDGSGASKVLFIPAMPERTPAFVIRGLFAPFAHGRPVKVRVERQRARAQAQAFIEMPTVESAGAAVAAMTERPPQLVAGTSMAVEFSAFNEPVVEETEIDPSPVLIVAIHKEAQPVDIDLMHMLASRYGRVLRIAEFTNNLMRGDTMQRVTQFLIQFATTEEATTALMELHGRQIWRGCNELEVEFSRTMNLEQRPGNAKFRDFSVEVQAQAQQEMQAQGGNKAAIDTAKAAIDGAGGGAGAGAPAGVGQGNGLLRMPGSGPQQPPSSWQGNANQARPPPPPSASAPNGMVRGGGGALPHPAGARNVYQQQQQQPMQQPGSGPLPQSGQGGAVGVPSSMGGVSAGGGEFESQLRASLGERMGLLRFEMGTGASSGAVVIENPFSRMDVAVLATLTFSRQAEILEALKEALNVAKRCGLRVITAGVPPKDEPGTQTQQPQQQQQPQPAQQQQPVWQPAQMQAPPQQQTLPFHAASNQMQQRPPMQMPNPMQQQGPMQQQTNIPPMQQQQTGGGSNLIVQASTGPMQAAMPMRPVQMPGTNLPPNSAPPGFLNGLAPTPNQQPMPLNQPQQSQPSMQLPMGGQMGPMGGLLPNAGGGGPLPLGQGGVMPMGQGGQQQPGQGGGLNFPSPHQQGPPMPQQQQQMAQGGGMNMMDPGNFPFPREMTECGADRANVEMTPVIAMQNLPTTCGLTARMLFNLVSHYGIVHLVKIVFKKTDTALVQFASPHFATLAVHYLKELRIEGKDVNVSFSRNKNVQGATSQDPGSKDRNFIPVPEDQRFREEPEQMKKILKSACRPQPVVYISNLEDEVTESTISGLMDRKVARVVMLPKEAGARPSWGRKAHLVMESVEDGVAAVMKLHFLKRPSGRNLLVSFSRSRPGSGTGPGAE</sequence>
<dbReference type="InterPro" id="IPR000504">
    <property type="entry name" value="RRM_dom"/>
</dbReference>
<dbReference type="VEuPathDB" id="CryptoDB:Cvel_18119"/>
<dbReference type="SUPFAM" id="SSF54928">
    <property type="entry name" value="RNA-binding domain, RBD"/>
    <property type="match status" value="4"/>
</dbReference>
<accession>A0A0G4FQ23</accession>
<feature type="compositionally biased region" description="Gly residues" evidence="2">
    <location>
        <begin position="9"/>
        <end position="19"/>
    </location>
</feature>
<dbReference type="PROSITE" id="PS50102">
    <property type="entry name" value="RRM"/>
    <property type="match status" value="2"/>
</dbReference>
<evidence type="ECO:0000256" key="2">
    <source>
        <dbReference type="SAM" id="MobiDB-lite"/>
    </source>
</evidence>
<feature type="region of interest" description="Disordered" evidence="2">
    <location>
        <begin position="288"/>
        <end position="388"/>
    </location>
</feature>
<dbReference type="EMBL" id="CDMZ01000536">
    <property type="protein sequence ID" value="CEM16385.1"/>
    <property type="molecule type" value="Genomic_DNA"/>
</dbReference>
<dbReference type="PANTHER" id="PTHR15592">
    <property type="entry name" value="MATRIN 3/NUCLEAR PROTEIN 220-RELATED"/>
    <property type="match status" value="1"/>
</dbReference>
<protein>
    <recommendedName>
        <fullName evidence="3">RRM domain-containing protein</fullName>
    </recommendedName>
</protein>
<organism evidence="4">
    <name type="scientific">Chromera velia CCMP2878</name>
    <dbReference type="NCBI Taxonomy" id="1169474"/>
    <lineage>
        <taxon>Eukaryota</taxon>
        <taxon>Sar</taxon>
        <taxon>Alveolata</taxon>
        <taxon>Colpodellida</taxon>
        <taxon>Chromeraceae</taxon>
        <taxon>Chromera</taxon>
    </lineage>
</organism>
<feature type="compositionally biased region" description="Low complexity" evidence="2">
    <location>
        <begin position="517"/>
        <end position="549"/>
    </location>
</feature>
<dbReference type="Pfam" id="PF13893">
    <property type="entry name" value="RRM_5"/>
    <property type="match status" value="1"/>
</dbReference>
<feature type="compositionally biased region" description="Low complexity" evidence="2">
    <location>
        <begin position="299"/>
        <end position="312"/>
    </location>
</feature>
<reference evidence="4" key="1">
    <citation type="submission" date="2014-11" db="EMBL/GenBank/DDBJ databases">
        <authorList>
            <person name="Otto D Thomas"/>
            <person name="Naeem Raeece"/>
        </authorList>
    </citation>
    <scope>NUCLEOTIDE SEQUENCE</scope>
</reference>